<reference evidence="1" key="2">
    <citation type="submission" date="2023-07" db="EMBL/GenBank/DDBJ databases">
        <authorList>
            <person name="Bai X.-H."/>
            <person name="Wang H.-H."/>
            <person name="Wang J."/>
            <person name="Ma M.-Y."/>
            <person name="Hu H.-H."/>
            <person name="Song Z.-L."/>
            <person name="Ma H.-G."/>
            <person name="Fan Y."/>
            <person name="Du C.-Y."/>
            <person name="Xu J.-C."/>
        </authorList>
    </citation>
    <scope>NUCLEOTIDE SEQUENCE</scope>
    <source>
        <strain evidence="1">CZ1</strain>
    </source>
</reference>
<dbReference type="EMBL" id="CP130144">
    <property type="protein sequence ID" value="WNZ46491.1"/>
    <property type="molecule type" value="Genomic_DNA"/>
</dbReference>
<proteinExistence type="predicted"/>
<dbReference type="RefSeq" id="WP_190647573.1">
    <property type="nucleotide sequence ID" value="NZ_CP130144.1"/>
</dbReference>
<evidence type="ECO:0000313" key="1">
    <source>
        <dbReference type="EMBL" id="WNZ46491.1"/>
    </source>
</evidence>
<organism evidence="1">
    <name type="scientific">Leptolyngbya boryana CZ1</name>
    <dbReference type="NCBI Taxonomy" id="3060204"/>
    <lineage>
        <taxon>Bacteria</taxon>
        <taxon>Bacillati</taxon>
        <taxon>Cyanobacteriota</taxon>
        <taxon>Cyanophyceae</taxon>
        <taxon>Leptolyngbyales</taxon>
        <taxon>Leptolyngbyaceae</taxon>
        <taxon>Leptolyngbya group</taxon>
        <taxon>Leptolyngbya</taxon>
    </lineage>
</organism>
<reference evidence="1" key="1">
    <citation type="journal article" date="2023" name="Plants (Basel)">
        <title>Genomic Analysis of Leptolyngbya boryana CZ1 Reveals Efficient Carbon Fixation Modules.</title>
        <authorList>
            <person name="Bai X."/>
            <person name="Wang H."/>
            <person name="Cheng W."/>
            <person name="Wang J."/>
            <person name="Ma M."/>
            <person name="Hu H."/>
            <person name="Song Z."/>
            <person name="Ma H."/>
            <person name="Fan Y."/>
            <person name="Du C."/>
            <person name="Xu J."/>
        </authorList>
    </citation>
    <scope>NUCLEOTIDE SEQUENCE</scope>
    <source>
        <strain evidence="1">CZ1</strain>
    </source>
</reference>
<gene>
    <name evidence="1" type="ORF">Q2T42_01400</name>
</gene>
<accession>A0AA96WVY1</accession>
<dbReference type="AlphaFoldDB" id="A0AA96WVY1"/>
<sequence length="72" mass="8481">MPRKYYGLKRRFYRIEKVRGESPSVLVPQSGDRWNAQSLTGQESPFLKRSDLWLNVLHRDILILYVEFSAAP</sequence>
<protein>
    <submittedName>
        <fullName evidence="1">Uncharacterized protein</fullName>
    </submittedName>
</protein>
<name>A0AA96WVY1_LEPBY</name>